<dbReference type="PANTHER" id="PTHR47967:SF70">
    <property type="entry name" value="ASPARTIC PROTEINASE CDR1-LIKE"/>
    <property type="match status" value="1"/>
</dbReference>
<dbReference type="AlphaFoldDB" id="A0AA88AIY9"/>
<dbReference type="InterPro" id="IPR034161">
    <property type="entry name" value="Pepsin-like_plant"/>
</dbReference>
<gene>
    <name evidence="7" type="ORF">TIFTF001_020670</name>
</gene>
<dbReference type="InterPro" id="IPR051708">
    <property type="entry name" value="Plant_Aspart_Prot_A1"/>
</dbReference>
<dbReference type="InterPro" id="IPR032861">
    <property type="entry name" value="TAXi_N"/>
</dbReference>
<dbReference type="GO" id="GO:0006508">
    <property type="term" value="P:proteolysis"/>
    <property type="evidence" value="ECO:0007669"/>
    <property type="project" value="UniProtKB-KW"/>
</dbReference>
<keyword evidence="2" id="KW-0645">Protease</keyword>
<dbReference type="InterPro" id="IPR033121">
    <property type="entry name" value="PEPTIDASE_A1"/>
</dbReference>
<evidence type="ECO:0000256" key="3">
    <source>
        <dbReference type="ARBA" id="ARBA00022750"/>
    </source>
</evidence>
<dbReference type="Proteomes" id="UP001187192">
    <property type="component" value="Unassembled WGS sequence"/>
</dbReference>
<sequence>MLLILVCNNINHLTHTPLGFSLKLVPRDSPDSPYRPGKLSGRQRMWRLTKFSKTRAYYSHLSPSLSPTTQRAANDNIISPTSETDNFHLRVLKRNFFYTTQVFIGTPGIPQTLLIDTGSGLVWTQCKPCKNCLGLKPNIPIFTPKGSTSYKKLPCNHKFCWWLHECVDGQCVYHKRYAGGSETNGVVSMETFGFPSNDNSGGLRAIENVVFGCSNDNKNFLFTSINGILGLNYSPDSLVTQLGTSIGNRFSYCLPYSYSPMTANSVLRFGNDIKKSPLAKRTSFVRGQISSKSRSSPTLQHYYLNLLDISVGRRRLRFLPGTFTLRQNGTGGCVIDSGSVSSFLDKRAYDVVMAEFDRQFRRLGLERARNMNVGFEYCYKKEIKINENFKGFPDLTFHFEGADFVVESKYMYFYRRRQKYFCVVLMPFPGKTIIGAWQQQNTRSATSPCA</sequence>
<proteinExistence type="inferred from homology"/>
<comment type="caution">
    <text evidence="7">The sequence shown here is derived from an EMBL/GenBank/DDBJ whole genome shotgun (WGS) entry which is preliminary data.</text>
</comment>
<keyword evidence="4" id="KW-0378">Hydrolase</keyword>
<keyword evidence="5" id="KW-0325">Glycoprotein</keyword>
<keyword evidence="8" id="KW-1185">Reference proteome</keyword>
<evidence type="ECO:0000256" key="5">
    <source>
        <dbReference type="ARBA" id="ARBA00023180"/>
    </source>
</evidence>
<dbReference type="PANTHER" id="PTHR47967">
    <property type="entry name" value="OS07G0603500 PROTEIN-RELATED"/>
    <property type="match status" value="1"/>
</dbReference>
<dbReference type="CDD" id="cd05476">
    <property type="entry name" value="pepsin_A_like_plant"/>
    <property type="match status" value="1"/>
</dbReference>
<dbReference type="EMBL" id="BTGU01000038">
    <property type="protein sequence ID" value="GMN51517.1"/>
    <property type="molecule type" value="Genomic_DNA"/>
</dbReference>
<dbReference type="InterPro" id="IPR032799">
    <property type="entry name" value="TAXi_C"/>
</dbReference>
<feature type="domain" description="Peptidase A1" evidence="6">
    <location>
        <begin position="98"/>
        <end position="450"/>
    </location>
</feature>
<dbReference type="Pfam" id="PF14543">
    <property type="entry name" value="TAXi_N"/>
    <property type="match status" value="1"/>
</dbReference>
<organism evidence="7 8">
    <name type="scientific">Ficus carica</name>
    <name type="common">Common fig</name>
    <dbReference type="NCBI Taxonomy" id="3494"/>
    <lineage>
        <taxon>Eukaryota</taxon>
        <taxon>Viridiplantae</taxon>
        <taxon>Streptophyta</taxon>
        <taxon>Embryophyta</taxon>
        <taxon>Tracheophyta</taxon>
        <taxon>Spermatophyta</taxon>
        <taxon>Magnoliopsida</taxon>
        <taxon>eudicotyledons</taxon>
        <taxon>Gunneridae</taxon>
        <taxon>Pentapetalae</taxon>
        <taxon>rosids</taxon>
        <taxon>fabids</taxon>
        <taxon>Rosales</taxon>
        <taxon>Moraceae</taxon>
        <taxon>Ficeae</taxon>
        <taxon>Ficus</taxon>
    </lineage>
</organism>
<evidence type="ECO:0000313" key="7">
    <source>
        <dbReference type="EMBL" id="GMN51517.1"/>
    </source>
</evidence>
<protein>
    <recommendedName>
        <fullName evidence="6">Peptidase A1 domain-containing protein</fullName>
    </recommendedName>
</protein>
<dbReference type="Pfam" id="PF14541">
    <property type="entry name" value="TAXi_C"/>
    <property type="match status" value="1"/>
</dbReference>
<dbReference type="InterPro" id="IPR021109">
    <property type="entry name" value="Peptidase_aspartic_dom_sf"/>
</dbReference>
<evidence type="ECO:0000313" key="8">
    <source>
        <dbReference type="Proteomes" id="UP001187192"/>
    </source>
</evidence>
<evidence type="ECO:0000259" key="6">
    <source>
        <dbReference type="PROSITE" id="PS51767"/>
    </source>
</evidence>
<evidence type="ECO:0000256" key="4">
    <source>
        <dbReference type="ARBA" id="ARBA00022801"/>
    </source>
</evidence>
<name>A0AA88AIY9_FICCA</name>
<dbReference type="SUPFAM" id="SSF50630">
    <property type="entry name" value="Acid proteases"/>
    <property type="match status" value="1"/>
</dbReference>
<comment type="similarity">
    <text evidence="1">Belongs to the peptidase A1 family.</text>
</comment>
<reference evidence="7" key="1">
    <citation type="submission" date="2023-07" db="EMBL/GenBank/DDBJ databases">
        <title>draft genome sequence of fig (Ficus carica).</title>
        <authorList>
            <person name="Takahashi T."/>
            <person name="Nishimura K."/>
        </authorList>
    </citation>
    <scope>NUCLEOTIDE SEQUENCE</scope>
</reference>
<evidence type="ECO:0000256" key="1">
    <source>
        <dbReference type="ARBA" id="ARBA00007447"/>
    </source>
</evidence>
<dbReference type="GO" id="GO:0005576">
    <property type="term" value="C:extracellular region"/>
    <property type="evidence" value="ECO:0007669"/>
    <property type="project" value="TreeGrafter"/>
</dbReference>
<dbReference type="PROSITE" id="PS51767">
    <property type="entry name" value="PEPTIDASE_A1"/>
    <property type="match status" value="1"/>
</dbReference>
<accession>A0AA88AIY9</accession>
<dbReference type="GO" id="GO:0004190">
    <property type="term" value="F:aspartic-type endopeptidase activity"/>
    <property type="evidence" value="ECO:0007669"/>
    <property type="project" value="UniProtKB-KW"/>
</dbReference>
<evidence type="ECO:0000256" key="2">
    <source>
        <dbReference type="ARBA" id="ARBA00022670"/>
    </source>
</evidence>
<dbReference type="Gene3D" id="2.40.70.10">
    <property type="entry name" value="Acid Proteases"/>
    <property type="match status" value="2"/>
</dbReference>
<keyword evidence="3" id="KW-0064">Aspartyl protease</keyword>